<sequence>MNFMRTTYRFLMYVLTLVFISGWAGCKPKQNEVELRTGDILFRGAADANLSQAIDKVTQTGKATHFSHMGIAEVGPDGIYVLNSEPKHGVFRQPLDSFLHPDGEKSEVVAYRLKAPFRQFIPEAMKRAEQLLGQPYNYTYILPDTGYYCSEFVYTIFASDSVFKLNPMTFKNPKTGQFDSTWVAHYQKLGIGIPEGKPGCNPNGMAASDKLERLGKVELNNAETNN</sequence>
<name>A0A5M4B4H1_9BACT</name>
<evidence type="ECO:0000313" key="2">
    <source>
        <dbReference type="Proteomes" id="UP000391834"/>
    </source>
</evidence>
<keyword evidence="2" id="KW-1185">Reference proteome</keyword>
<dbReference type="Pfam" id="PF05708">
    <property type="entry name" value="Peptidase_C92"/>
    <property type="match status" value="1"/>
</dbReference>
<dbReference type="Gene3D" id="3.90.1720.10">
    <property type="entry name" value="endopeptidase domain like (from Nostoc punctiforme)"/>
    <property type="match status" value="1"/>
</dbReference>
<reference evidence="1 2" key="1">
    <citation type="submission" date="2019-10" db="EMBL/GenBank/DDBJ databases">
        <title>Prolixibacter strains distinguished by the presence of nitrate reductase genes were adept at nitrate-dependent anaerobic corrosion of metallic iron and carbon steel.</title>
        <authorList>
            <person name="Iino T."/>
            <person name="Shono N."/>
            <person name="Ito K."/>
            <person name="Nakamura R."/>
            <person name="Sueoka K."/>
            <person name="Harayama S."/>
            <person name="Ohkuma M."/>
        </authorList>
    </citation>
    <scope>NUCLEOTIDE SEQUENCE [LARGE SCALE GENOMIC DNA]</scope>
    <source>
        <strain evidence="1 2">JCM 13498</strain>
    </source>
</reference>
<dbReference type="InterPro" id="IPR038765">
    <property type="entry name" value="Papain-like_cys_pep_sf"/>
</dbReference>
<dbReference type="PROSITE" id="PS51257">
    <property type="entry name" value="PROKAR_LIPOPROTEIN"/>
    <property type="match status" value="1"/>
</dbReference>
<protein>
    <recommendedName>
        <fullName evidence="3">Peptidoglycan peptidase</fullName>
    </recommendedName>
</protein>
<evidence type="ECO:0008006" key="3">
    <source>
        <dbReference type="Google" id="ProtNLM"/>
    </source>
</evidence>
<accession>A0A5M4B4H1</accession>
<dbReference type="EMBL" id="BLAX01000001">
    <property type="protein sequence ID" value="GET35069.1"/>
    <property type="molecule type" value="Genomic_DNA"/>
</dbReference>
<dbReference type="SUPFAM" id="SSF54001">
    <property type="entry name" value="Cysteine proteinases"/>
    <property type="match status" value="1"/>
</dbReference>
<dbReference type="InterPro" id="IPR024453">
    <property type="entry name" value="Peptidase_C92"/>
</dbReference>
<gene>
    <name evidence="1" type="ORF">PbJCM13498_39320</name>
</gene>
<evidence type="ECO:0000313" key="1">
    <source>
        <dbReference type="EMBL" id="GET35069.1"/>
    </source>
</evidence>
<dbReference type="AlphaFoldDB" id="A0A5M4B4H1"/>
<dbReference type="Proteomes" id="UP000391834">
    <property type="component" value="Unassembled WGS sequence"/>
</dbReference>
<proteinExistence type="predicted"/>
<comment type="caution">
    <text evidence="1">The sequence shown here is derived from an EMBL/GenBank/DDBJ whole genome shotgun (WGS) entry which is preliminary data.</text>
</comment>
<organism evidence="1 2">
    <name type="scientific">Prolixibacter bellariivorans</name>
    <dbReference type="NCBI Taxonomy" id="314319"/>
    <lineage>
        <taxon>Bacteria</taxon>
        <taxon>Pseudomonadati</taxon>
        <taxon>Bacteroidota</taxon>
        <taxon>Bacteroidia</taxon>
        <taxon>Marinilabiliales</taxon>
        <taxon>Prolixibacteraceae</taxon>
        <taxon>Prolixibacter</taxon>
    </lineage>
</organism>